<accession>I2NW20</accession>
<dbReference type="AlphaFoldDB" id="I2NW20"/>
<comment type="caution">
    <text evidence="1">The sequence shown here is derived from an EMBL/GenBank/DDBJ whole genome shotgun (WGS) entry which is preliminary data.</text>
</comment>
<evidence type="ECO:0000313" key="1">
    <source>
        <dbReference type="EMBL" id="EIG30031.1"/>
    </source>
</evidence>
<dbReference type="Proteomes" id="UP000004473">
    <property type="component" value="Unassembled WGS sequence"/>
</dbReference>
<gene>
    <name evidence="1" type="ORF">HMPREF1051_2044</name>
</gene>
<evidence type="ECO:0000313" key="2">
    <source>
        <dbReference type="Proteomes" id="UP000004473"/>
    </source>
</evidence>
<reference evidence="1 2" key="1">
    <citation type="submission" date="2012-04" db="EMBL/GenBank/DDBJ databases">
        <authorList>
            <person name="Harkins D.M."/>
            <person name="Madupu R."/>
            <person name="Durkin A.S."/>
            <person name="Torralba M."/>
            <person name="Methe B."/>
            <person name="Sutton G.G."/>
            <person name="Nelson K.E."/>
        </authorList>
    </citation>
    <scope>NUCLEOTIDE SEQUENCE [LARGE SCALE GENOMIC DNA]</scope>
    <source>
        <strain evidence="1 2">VK64</strain>
    </source>
</reference>
<name>I2NW20_NEISI</name>
<protein>
    <submittedName>
        <fullName evidence="1">Uncharacterized protein</fullName>
    </submittedName>
</protein>
<dbReference type="EMBL" id="AJMT01000027">
    <property type="protein sequence ID" value="EIG30031.1"/>
    <property type="molecule type" value="Genomic_DNA"/>
</dbReference>
<organism evidence="1 2">
    <name type="scientific">Neisseria sicca VK64</name>
    <dbReference type="NCBI Taxonomy" id="1095748"/>
    <lineage>
        <taxon>Bacteria</taxon>
        <taxon>Pseudomonadati</taxon>
        <taxon>Pseudomonadota</taxon>
        <taxon>Betaproteobacteria</taxon>
        <taxon>Neisseriales</taxon>
        <taxon>Neisseriaceae</taxon>
        <taxon>Neisseria</taxon>
    </lineage>
</organism>
<proteinExistence type="predicted"/>
<sequence length="37" mass="4420">MKSKVEKWYEFETHKNPTATLRNRLISSSLKLTKLLK</sequence>